<dbReference type="SMART" id="SM01294">
    <property type="entry name" value="PKS_PP_betabranch"/>
    <property type="match status" value="2"/>
</dbReference>
<dbReference type="SUPFAM" id="SSF52151">
    <property type="entry name" value="FabD/lysophospholipase-like"/>
    <property type="match status" value="3"/>
</dbReference>
<dbReference type="Pfam" id="PF08659">
    <property type="entry name" value="KR"/>
    <property type="match status" value="2"/>
</dbReference>
<accession>A0A934NN87</accession>
<proteinExistence type="predicted"/>
<dbReference type="Gene3D" id="3.40.47.10">
    <property type="match status" value="3"/>
</dbReference>
<keyword evidence="4" id="KW-0012">Acyltransferase</keyword>
<dbReference type="FunFam" id="3.40.366.10:FF:000002">
    <property type="entry name" value="Probable polyketide synthase 2"/>
    <property type="match status" value="1"/>
</dbReference>
<dbReference type="InterPro" id="IPR013968">
    <property type="entry name" value="PKS_KR"/>
</dbReference>
<dbReference type="InterPro" id="IPR016035">
    <property type="entry name" value="Acyl_Trfase/lysoPLipase"/>
</dbReference>
<dbReference type="FunFam" id="3.40.47.10:FF:000019">
    <property type="entry name" value="Polyketide synthase type I"/>
    <property type="match status" value="2"/>
</dbReference>
<dbReference type="Pfam" id="PF21089">
    <property type="entry name" value="PKS_DH_N"/>
    <property type="match status" value="2"/>
</dbReference>
<dbReference type="SMART" id="SM00823">
    <property type="entry name" value="PKS_PP"/>
    <property type="match status" value="3"/>
</dbReference>
<dbReference type="GO" id="GO:0004315">
    <property type="term" value="F:3-oxoacyl-[acyl-carrier-protein] synthase activity"/>
    <property type="evidence" value="ECO:0007669"/>
    <property type="project" value="InterPro"/>
</dbReference>
<dbReference type="InterPro" id="IPR057326">
    <property type="entry name" value="KR_dom"/>
</dbReference>
<dbReference type="InterPro" id="IPR020841">
    <property type="entry name" value="PKS_Beta-ketoAc_synthase_dom"/>
</dbReference>
<sequence>MGEIFDKIAIVGIACRFPGAHGPNALFSLLRDGVEAVGPVPPDRPSGLPGGGFVDGADLFDPAFFGISPKEATAMDPQQRLALELGWEALEDARITPASAPDRTGVFVGVMGGDYADLVARQGSDAVTRHTFAGLGRSVIANRISQTFGFSAPSLAVDSGQSSSLTAVHLACQSLASGESQLALVGGVNLILSEFSNSMAAEFGALSPDGRCYAFDSRANGHVRGEGGAVVVLERLDDAIANGRRIYAVVRGTAVNTGSGESGLTAPSSDSQADVIRRALTRSGLAPDDIDYVELHGTGTAVGDPVEAAALGAVYGGHDPRLGVGSIKTNIGHLEGAAGIAGLVKTAICLDRGLLVPSLNFVTANPRIPLADLGLRVVDRTEPWSGRAGMRRAGVSSFGMGGSNVHVIVEQAPLVVAPARQASAPNGGVLPFVLSAVGVEGRAGQAARLHSWLDANPAVELADIGFSLATTRDALPDRAVVLADDRASLLAGLDAVAANEPGPVYGRAGTGRTVFVFPGQGGQWVGMGAELWESLPAFCRSMDECAAALEAIDGVDWSLREALTDEALLARVDVVQPALWAVMVSLAAVWRSFGVTPDAVVGHSQGEIAAATVAGALTVADAARIVVLRSRAVAEVLAGHGAMAAIAMGENDIASRLRTGVVVAAVNAPGSVVISGTPADVQAMVDECEQGGIWARRIPVDYASHSPQVDDLRTRLEGDLAGIVGQQSRIEMVSTVTGAPIDTGRLDSAYWYRGLREPVRFADAVAGLVATGAGAFVEVSPNPGLVVALQQLAEGSAVAVLDTLRRDDGSVDRITTALATAHAHGLSIDWSLWWRPHDPRAIDLPTYAFQRSRYWLNTPLRIAASAGVRSADSATPELRNTVVRKRSDVDVAAVVAEQAAAVLGYTDTDELDMRRSFRDLGLDSAGGMEFRSRLAHATGLTLPATLVFDHPTLAAVTTFVQELADGVVPRQASIRAATYADEPVAIVGVGCRFPGGVASREALWELVFGEVDAVSGWPTDRGWDLGRLLDTDRDKQGTVYSAGGGFLDDVAGFDAGFFGIGPGEAAAMDPQQRLLLEVAWDAMQDAGVDPESLRGSDIGAFVGASDSDYQGNNSAAEGLRLTGRHSSVISGRLAYVFGFEGPAMTVDTACSSSLVALHLACQAIRSGECSTALAGGVSVLASPFLFVEFARQQGLAPDGRCKSFSAEADGVAWAEGAGLVVLERLSDAVARGHRVLGVVRGSAVNQDGASNGLTAPNGPSQERVVRSALASAGLVSADVDVVEAHGTGTRLGDPIEAGALLATYGQDRDSPVWLGSVKSNIGHTVGAAGIAGVIKMVQAMRCGVMPRSLHVDVVSPQVDWSVGAVRVLTESREWPSEGGRPRRAGVSSFGISGTNAHVIVEEAPAQAESAATWSLPVVPWVVSARSERALHAALQGLRDVDGHRAVDVGFELATARAHLEWRAAVLDSSELASVTAVRMVAGKTVFVFSGQGAQSTGMGKELFDAFPVFADAVREVCDPGWLFDSATDLNRTDNTQLALFAVEVGLFRLLESWGVIPDVVVGHSIGEVAAAHVAGVLDLADAVTLVTARGALMAALPVGGAMLAVEMGEDEVGALPAGVSIAGINSRSSVTVSGPVAGIEELEARWSDRRTKRLTVSHAFHSELMDPMLAEFAAVAQALTWHLPRIALVSTVTGQLETELFADPGYWVRQVREPVRFADGIRAAKSAGGSRFVEVGPDAQLSALIDADAVVAVQRRGRSQVGTVVRAVADAHCYGVHVDWARFFAGRGAQRVDLPGYPFQHQRFWLDAAPTAVDSPLGHPVLDQAVSLAREGEWLFTGRVALATHPWIGDHLSFGAPVLPGTATIELLSRAAIEIGCGAVEELTHQAPIVPPDAVAVELQLLVEGADDTGRRAFTVAFRFGEDDEWTQSGSGTYTGDPGAAAADDLLQQFDADASWPPADADIVAAESILDRITEASGLVYGPAFLGIDGVWRRKGEIFSEVTLDAEFAGDADAYTLHPALFDLALHAGFAQYALAEDLPPGKGRLLFSWAGVRSYNRGATRLRVRSTPSGADGFSIAAVDETGRPVLSIDRIIFRTFEIHSSERSKQSGTVGSLFELGWVPVDLRDGDAQPFERFDGGVGVAGVLEHVQRVLSGESDSRLVVTTSGFEFDPVAAGVWGLVRSAQAEHPGRFVLVDADDSDDVDLDAVVASGYSQVRIRSGVVEVPRLVRAAVEAPAPIEWAAGTVLITGGTGGVGAVVARHLAATRGVRRLVLISRRGGDAPGAAELVAELSELGCAATVSACDVTDRVAVAAVLAEVPERLTAVIHAAGVLEDATVGSSTPAQLDRVWAPKVVGAVVLDELTRDLNLSAFVLFSSIAGVLGTAGQGGYAAANAALDAVARSRRRAGFVATSLAWGPWAAESGMAGKLAATDLARWVRTGIVPLDTDSALALFDNAIGVDEVVVVPARIDEHKPRVGAVHELLGGLLPQVSRRHTGFGARLDGLDESERNTAVLDLVLEHVGVVTNRPGGVDPTSTFTDLGLDSLGAVELRNRIASATGARLSSTLVFDYPTPEAMARYLLGSRGNGAATSAPTTKRTASKADEPIAIVGIGCRFPGGVNSRNDLWDLVFAGTDAVSGFPDDRGWDLDRLYDSDPEMPGTVYVREGGFLDDAAGFDAGFFGIGAGEAAAMDPQQRVLLEVAWDALQDAGLDPKSLRGSDVGVFAGASSSDYNTHVTGELEGFRLTGTTLSVLSGRVAYVFGFEGPAMTVDTACSSSLVALHLASQSLRAGDCSIALAGGVSVWGSPYLFVDFARQRGLSPDGRCKSFGAAADGVGFSEGAGLVVLERLSDAVARGHRVLGVVRGSAVNQDGASNGLTAPNGPSQERVVRSALASAGLVSADVDVVEAHGTGTRLGDPIEAGALLATYGQDRDGAGPVWLGSVKSNIGHTVGAAGIAGVIKMVQAMRCGVMPRSLHVDVVSPQVDWSAGAVRVLTQAREWPSEGGRPRRAGVSSFGISGTNAHVIVEEASAQVESAATWSLPVVPWVVSARSERALHAALQGLRDVDGHRAVDVGFELATARAHLEWRAAVLDSSELASVTAVRMVAGKTVFVFSGQGAQSRGMGRELFEQFPVFAEAITQVCDPGWLFDSATDLDRTDNTQLALFAVEVGLFRLLESWGVIPDVVVGHSIGEVAAAHVAGVLSLADAVRLVTARGALMAALPVGGAMLAVEMGEDEVGALPAGVSIAGINSRSSVTVSGPVAGIEELERRWSGRRTKRLAVSHAFHSALMDPMVAEFAAVAQNLTWNLPRVALVSTVTGRVETELFADPGYWVRQVREPVRFADGIRAAQAVGGSRFVEVGPDAVLSGVIDADAVVATQRRGRSQVQTLVRAVTTAHCHGVHVDWARFFAGQGAQRVDLPGYPFQHQRFWLAAPQAESTLDHPILDSDVSVAGRGERIFGGRLSVDTHPWIADHVLLGVIVVPGTAFVEMVMRAGEQIGCDYVDELTLEVPLTFDAAEVVRIQVTVAAADDVGARSVAVYSRPDAADAAEAEWTRHASGTIAPTADAGLETFADLTGGVWPPVGAEPVGVDEIYAQLSSAGFDYGPTFRDIRAAWRVDDALYVEASLDDDQLGAAYGLHPGLFDAAVHGGAMVSLDGTGSGRMLFSWNGVRRFKTGVTALRVRVGVGGDSAWTIAAVDSFGAPVVAIDKLVYRPVELAQLTDHHWIRNDGLYELNWVPVQLDDQTTQEPHTQTLRIDGAGDLASVLAELQKFLAEASDDSRMVVLTTESIAGVWGLVRSAQSEHPGRFVLVDTDDPDGTDFAAILASPHSQVRCRAGVVEVPRLVRLAVETRAPMGWAGTVLITGGTGGLGGALARHLVVTHGVRRLVLVSRRGRAAQGSNELIAELTELGCAVTVSACDVTDRTALQSVVAAIPTEQPLSVVIHAAGVLDDATIESMTPTQLDRVWAPKVDGALALDELTRSLNLSAFVVFSSIAGLLGTAGQGNYAAANAALDALARDRRAAGYPATSLAWGPWSIDGTTDGGMSAKLTATDLARWQRLGLVPLTRDAGLELFDAALSTDKAVLAALRTDPQARRAGQEHELLGGLAPRSAPHHSGVSAQLAAMAGADRAKAVLDLVREHVAVVANTQIVDPATTFADLGLDSLAAVELRNRLARATGFRLPSTLVFDYPTPRAVADFVTSALGTRSAPSSLERISGALRQIETLLTSLTDEDDRESARATLSRFEAEMRAQLGSKQKEATALDSVTDDELFDLVDEEFGSF</sequence>
<feature type="active site" description="Proton acceptor; for dehydratase activity" evidence="5">
    <location>
        <position position="1851"/>
    </location>
</feature>
<organism evidence="9 10">
    <name type="scientific">Antrihabitans stalagmiti</name>
    <dbReference type="NCBI Taxonomy" id="2799499"/>
    <lineage>
        <taxon>Bacteria</taxon>
        <taxon>Bacillati</taxon>
        <taxon>Actinomycetota</taxon>
        <taxon>Actinomycetes</taxon>
        <taxon>Mycobacteriales</taxon>
        <taxon>Nocardiaceae</taxon>
        <taxon>Antrihabitans</taxon>
    </lineage>
</organism>
<gene>
    <name evidence="9" type="ORF">JGU71_05685</name>
</gene>
<dbReference type="SUPFAM" id="SSF51735">
    <property type="entry name" value="NAD(P)-binding Rossmann-fold domains"/>
    <property type="match status" value="4"/>
</dbReference>
<dbReference type="GO" id="GO:0005737">
    <property type="term" value="C:cytoplasm"/>
    <property type="evidence" value="ECO:0007669"/>
    <property type="project" value="TreeGrafter"/>
</dbReference>
<protein>
    <submittedName>
        <fullName evidence="9">SDR family NAD(P)-dependent oxidoreductase</fullName>
    </submittedName>
</protein>
<dbReference type="SUPFAM" id="SSF47336">
    <property type="entry name" value="ACP-like"/>
    <property type="match status" value="3"/>
</dbReference>
<feature type="domain" description="PKS/mFAS DH" evidence="8">
    <location>
        <begin position="3443"/>
        <end position="3722"/>
    </location>
</feature>
<dbReference type="InterPro" id="IPR049551">
    <property type="entry name" value="PKS_DH_C"/>
</dbReference>
<dbReference type="Pfam" id="PF00109">
    <property type="entry name" value="ketoacyl-synt"/>
    <property type="match status" value="3"/>
</dbReference>
<dbReference type="GO" id="GO:0071770">
    <property type="term" value="P:DIM/DIP cell wall layer assembly"/>
    <property type="evidence" value="ECO:0007669"/>
    <property type="project" value="TreeGrafter"/>
</dbReference>
<dbReference type="InterPro" id="IPR055123">
    <property type="entry name" value="SpnB-like_Rossmann"/>
</dbReference>
<dbReference type="SMART" id="SM00827">
    <property type="entry name" value="PKS_AT"/>
    <property type="match status" value="3"/>
</dbReference>
<feature type="region of interest" description="C-terminal hotdog fold" evidence="5">
    <location>
        <begin position="1961"/>
        <end position="2104"/>
    </location>
</feature>
<dbReference type="EMBL" id="JAEMNV010000002">
    <property type="protein sequence ID" value="MBJ8338366.1"/>
    <property type="molecule type" value="Genomic_DNA"/>
</dbReference>
<dbReference type="Gene3D" id="3.40.366.10">
    <property type="entry name" value="Malonyl-Coenzyme A Acyl Carrier Protein, domain 2"/>
    <property type="match status" value="3"/>
</dbReference>
<reference evidence="9" key="1">
    <citation type="submission" date="2020-12" db="EMBL/GenBank/DDBJ databases">
        <title>Antrihabitans popcorni sp. nov. and Antrihabitans auranticaus sp. nov., isolated from a larva cave.</title>
        <authorList>
            <person name="Lee S.D."/>
            <person name="Kim I.S."/>
        </authorList>
    </citation>
    <scope>NUCLEOTIDE SEQUENCE</scope>
    <source>
        <strain evidence="9">YC3-6</strain>
    </source>
</reference>
<dbReference type="InterPro" id="IPR032821">
    <property type="entry name" value="PKS_assoc"/>
</dbReference>
<dbReference type="InterPro" id="IPR014043">
    <property type="entry name" value="Acyl_transferase_dom"/>
</dbReference>
<dbReference type="SMART" id="SM00822">
    <property type="entry name" value="PKS_KR"/>
    <property type="match status" value="2"/>
</dbReference>
<feature type="active site" description="Proton donor; for dehydratase activity" evidence="5">
    <location>
        <position position="3645"/>
    </location>
</feature>
<feature type="region of interest" description="N-terminal hotdog fold" evidence="5">
    <location>
        <begin position="1819"/>
        <end position="1941"/>
    </location>
</feature>
<evidence type="ECO:0000256" key="1">
    <source>
        <dbReference type="ARBA" id="ARBA00022450"/>
    </source>
</evidence>
<dbReference type="CDD" id="cd00833">
    <property type="entry name" value="PKS"/>
    <property type="match status" value="3"/>
</dbReference>
<dbReference type="Gene3D" id="3.30.70.3290">
    <property type="match status" value="3"/>
</dbReference>
<name>A0A934NN87_9NOCA</name>
<dbReference type="InterPro" id="IPR042104">
    <property type="entry name" value="PKS_dehydratase_sf"/>
</dbReference>
<dbReference type="InterPro" id="IPR014030">
    <property type="entry name" value="Ketoacyl_synth_N"/>
</dbReference>
<evidence type="ECO:0000256" key="3">
    <source>
        <dbReference type="ARBA" id="ARBA00022679"/>
    </source>
</evidence>
<keyword evidence="3" id="KW-0808">Transferase</keyword>
<dbReference type="Gene3D" id="3.40.50.720">
    <property type="entry name" value="NAD(P)-binding Rossmann-like Domain"/>
    <property type="match status" value="2"/>
</dbReference>
<dbReference type="PROSITE" id="PS00606">
    <property type="entry name" value="KS3_1"/>
    <property type="match status" value="2"/>
</dbReference>
<feature type="domain" description="PKS/mFAS DH" evidence="8">
    <location>
        <begin position="1819"/>
        <end position="2104"/>
    </location>
</feature>
<dbReference type="GO" id="GO:0006633">
    <property type="term" value="P:fatty acid biosynthetic process"/>
    <property type="evidence" value="ECO:0007669"/>
    <property type="project" value="InterPro"/>
</dbReference>
<dbReference type="CDD" id="cd08956">
    <property type="entry name" value="KR_3_FAS_SDR_x"/>
    <property type="match status" value="2"/>
</dbReference>
<dbReference type="InterPro" id="IPR001227">
    <property type="entry name" value="Ac_transferase_dom_sf"/>
</dbReference>
<dbReference type="InterPro" id="IPR006162">
    <property type="entry name" value="Ppantetheine_attach_site"/>
</dbReference>
<evidence type="ECO:0000256" key="4">
    <source>
        <dbReference type="ARBA" id="ARBA00023315"/>
    </source>
</evidence>
<dbReference type="PANTHER" id="PTHR43775">
    <property type="entry name" value="FATTY ACID SYNTHASE"/>
    <property type="match status" value="1"/>
</dbReference>
<feature type="region of interest" description="C-terminal hotdog fold" evidence="5">
    <location>
        <begin position="3586"/>
        <end position="3722"/>
    </location>
</feature>
<dbReference type="InterPro" id="IPR049552">
    <property type="entry name" value="PKS_DH_N"/>
</dbReference>
<dbReference type="PROSITE" id="PS52004">
    <property type="entry name" value="KS3_2"/>
    <property type="match status" value="3"/>
</dbReference>
<dbReference type="SUPFAM" id="SSF53901">
    <property type="entry name" value="Thiolase-like"/>
    <property type="match status" value="3"/>
</dbReference>
<evidence type="ECO:0000313" key="10">
    <source>
        <dbReference type="Proteomes" id="UP000655868"/>
    </source>
</evidence>
<dbReference type="InterPro" id="IPR036291">
    <property type="entry name" value="NAD(P)-bd_dom_sf"/>
</dbReference>
<keyword evidence="1" id="KW-0596">Phosphopantetheine</keyword>
<comment type="caution">
    <text evidence="9">The sequence shown here is derived from an EMBL/GenBank/DDBJ whole genome shotgun (WGS) entry which is preliminary data.</text>
</comment>
<feature type="domain" description="Ketosynthase family 3 (KS3)" evidence="7">
    <location>
        <begin position="981"/>
        <end position="1402"/>
    </location>
</feature>
<dbReference type="PROSITE" id="PS52019">
    <property type="entry name" value="PKS_MFAS_DH"/>
    <property type="match status" value="2"/>
</dbReference>
<dbReference type="InterPro" id="IPR009081">
    <property type="entry name" value="PP-bd_ACP"/>
</dbReference>
<dbReference type="Pfam" id="PF02801">
    <property type="entry name" value="Ketoacyl-synt_C"/>
    <property type="match status" value="3"/>
</dbReference>
<dbReference type="PANTHER" id="PTHR43775:SF51">
    <property type="entry name" value="INACTIVE PHENOLPHTHIOCEROL SYNTHESIS POLYKETIDE SYNTHASE TYPE I PKS1-RELATED"/>
    <property type="match status" value="1"/>
</dbReference>
<evidence type="ECO:0000259" key="6">
    <source>
        <dbReference type="PROSITE" id="PS50075"/>
    </source>
</evidence>
<evidence type="ECO:0000259" key="8">
    <source>
        <dbReference type="PROSITE" id="PS52019"/>
    </source>
</evidence>
<keyword evidence="10" id="KW-1185">Reference proteome</keyword>
<dbReference type="InterPro" id="IPR018201">
    <property type="entry name" value="Ketoacyl_synth_AS"/>
</dbReference>
<dbReference type="InterPro" id="IPR020807">
    <property type="entry name" value="PKS_DH"/>
</dbReference>
<feature type="domain" description="Carrier" evidence="6">
    <location>
        <begin position="4130"/>
        <end position="4206"/>
    </location>
</feature>
<dbReference type="InterPro" id="IPR050091">
    <property type="entry name" value="PKS_NRPS_Biosynth_Enz"/>
</dbReference>
<feature type="active site" description="Proton acceptor; for dehydratase activity" evidence="5">
    <location>
        <position position="3475"/>
    </location>
</feature>
<dbReference type="PROSITE" id="PS50075">
    <property type="entry name" value="CARRIER"/>
    <property type="match status" value="3"/>
</dbReference>
<evidence type="ECO:0000313" key="9">
    <source>
        <dbReference type="EMBL" id="MBJ8338366.1"/>
    </source>
</evidence>
<evidence type="ECO:0000256" key="5">
    <source>
        <dbReference type="PROSITE-ProRule" id="PRU01363"/>
    </source>
</evidence>
<dbReference type="Pfam" id="PF14765">
    <property type="entry name" value="PS-DH"/>
    <property type="match status" value="2"/>
</dbReference>
<feature type="domain" description="Carrier" evidence="6">
    <location>
        <begin position="889"/>
        <end position="964"/>
    </location>
</feature>
<evidence type="ECO:0000259" key="7">
    <source>
        <dbReference type="PROSITE" id="PS52004"/>
    </source>
</evidence>
<dbReference type="RefSeq" id="WP_199703065.1">
    <property type="nucleotide sequence ID" value="NZ_JAEMNV010000002.1"/>
</dbReference>
<feature type="domain" description="Carrier" evidence="6">
    <location>
        <begin position="2508"/>
        <end position="2585"/>
    </location>
</feature>
<dbReference type="GO" id="GO:0005886">
    <property type="term" value="C:plasma membrane"/>
    <property type="evidence" value="ECO:0007669"/>
    <property type="project" value="TreeGrafter"/>
</dbReference>
<feature type="domain" description="Ketosynthase family 3 (KS3)" evidence="7">
    <location>
        <begin position="5"/>
        <end position="411"/>
    </location>
</feature>
<dbReference type="Pfam" id="PF22953">
    <property type="entry name" value="SpnB_Rossmann"/>
    <property type="match status" value="2"/>
</dbReference>
<dbReference type="Pfam" id="PF00550">
    <property type="entry name" value="PP-binding"/>
    <property type="match status" value="3"/>
</dbReference>
<dbReference type="SMART" id="SM00825">
    <property type="entry name" value="PKS_KS"/>
    <property type="match status" value="3"/>
</dbReference>
<dbReference type="Pfam" id="PF00698">
    <property type="entry name" value="Acyl_transf_1"/>
    <property type="match status" value="3"/>
</dbReference>
<dbReference type="Pfam" id="PF16197">
    <property type="entry name" value="KAsynt_C_assoc"/>
    <property type="match status" value="3"/>
</dbReference>
<dbReference type="Proteomes" id="UP000655868">
    <property type="component" value="Unassembled WGS sequence"/>
</dbReference>
<dbReference type="SUPFAM" id="SSF55048">
    <property type="entry name" value="Probable ACP-binding domain of malonyl-CoA ACP transacylase"/>
    <property type="match status" value="3"/>
</dbReference>
<dbReference type="InterPro" id="IPR016036">
    <property type="entry name" value="Malonyl_transacylase_ACP-bd"/>
</dbReference>
<dbReference type="GO" id="GO:0031177">
    <property type="term" value="F:phosphopantetheine binding"/>
    <property type="evidence" value="ECO:0007669"/>
    <property type="project" value="InterPro"/>
</dbReference>
<dbReference type="InterPro" id="IPR036736">
    <property type="entry name" value="ACP-like_sf"/>
</dbReference>
<dbReference type="InterPro" id="IPR049900">
    <property type="entry name" value="PKS_mFAS_DH"/>
</dbReference>
<dbReference type="GO" id="GO:0004312">
    <property type="term" value="F:fatty acid synthase activity"/>
    <property type="evidence" value="ECO:0007669"/>
    <property type="project" value="TreeGrafter"/>
</dbReference>
<evidence type="ECO:0000256" key="2">
    <source>
        <dbReference type="ARBA" id="ARBA00022553"/>
    </source>
</evidence>
<feature type="domain" description="Ketosynthase family 3 (KS3)" evidence="7">
    <location>
        <begin position="2604"/>
        <end position="3028"/>
    </location>
</feature>
<dbReference type="InterPro" id="IPR014031">
    <property type="entry name" value="Ketoacyl_synth_C"/>
</dbReference>
<dbReference type="InterPro" id="IPR016039">
    <property type="entry name" value="Thiolase-like"/>
</dbReference>
<dbReference type="PROSITE" id="PS00012">
    <property type="entry name" value="PHOSPHOPANTETHEINE"/>
    <property type="match status" value="2"/>
</dbReference>
<keyword evidence="2" id="KW-0597">Phosphoprotein</keyword>
<dbReference type="SMART" id="SM00826">
    <property type="entry name" value="PKS_DH"/>
    <property type="match status" value="2"/>
</dbReference>
<dbReference type="Gene3D" id="3.10.129.110">
    <property type="entry name" value="Polyketide synthase dehydratase"/>
    <property type="match status" value="2"/>
</dbReference>
<feature type="active site" description="Proton donor; for dehydratase activity" evidence="5">
    <location>
        <position position="2023"/>
    </location>
</feature>
<feature type="region of interest" description="N-terminal hotdog fold" evidence="5">
    <location>
        <begin position="3443"/>
        <end position="3569"/>
    </location>
</feature>
<dbReference type="InterPro" id="IPR020806">
    <property type="entry name" value="PKS_PP-bd"/>
</dbReference>
<dbReference type="Gene3D" id="1.10.1200.10">
    <property type="entry name" value="ACP-like"/>
    <property type="match status" value="3"/>
</dbReference>